<dbReference type="Gene3D" id="3.30.470.20">
    <property type="entry name" value="ATP-grasp fold, B domain"/>
    <property type="match status" value="1"/>
</dbReference>
<evidence type="ECO:0000259" key="7">
    <source>
        <dbReference type="PROSITE" id="PS50975"/>
    </source>
</evidence>
<evidence type="ECO:0000256" key="6">
    <source>
        <dbReference type="PROSITE-ProRule" id="PRU00409"/>
    </source>
</evidence>
<reference evidence="9" key="2">
    <citation type="submission" date="2020-09" db="EMBL/GenBank/DDBJ databases">
        <authorList>
            <person name="Sun Q."/>
            <person name="Zhou Y."/>
        </authorList>
    </citation>
    <scope>NUCLEOTIDE SEQUENCE</scope>
    <source>
        <strain evidence="9">CGMCC 1.15493</strain>
    </source>
</reference>
<dbReference type="InterPro" id="IPR043938">
    <property type="entry name" value="Ligase_CoA_dom"/>
</dbReference>
<dbReference type="GO" id="GO:0005524">
    <property type="term" value="F:ATP binding"/>
    <property type="evidence" value="ECO:0007669"/>
    <property type="project" value="UniProtKB-UniRule"/>
</dbReference>
<dbReference type="InterPro" id="IPR013815">
    <property type="entry name" value="ATP_grasp_subdomain_1"/>
</dbReference>
<dbReference type="SMART" id="SM00881">
    <property type="entry name" value="CoA_binding"/>
    <property type="match status" value="1"/>
</dbReference>
<dbReference type="Pfam" id="PF13549">
    <property type="entry name" value="ATP-grasp_5"/>
    <property type="match status" value="1"/>
</dbReference>
<dbReference type="InterPro" id="IPR032875">
    <property type="entry name" value="Succ_CoA_lig_flav_dom"/>
</dbReference>
<dbReference type="GO" id="GO:0016747">
    <property type="term" value="F:acyltransferase activity, transferring groups other than amino-acyl groups"/>
    <property type="evidence" value="ECO:0007669"/>
    <property type="project" value="InterPro"/>
</dbReference>
<feature type="domain" description="ATP-grasp" evidence="7">
    <location>
        <begin position="496"/>
        <end position="532"/>
    </location>
</feature>
<evidence type="ECO:0000256" key="4">
    <source>
        <dbReference type="ARBA" id="ARBA00022840"/>
    </source>
</evidence>
<dbReference type="Gene3D" id="3.40.50.261">
    <property type="entry name" value="Succinyl-CoA synthetase domains"/>
    <property type="match status" value="2"/>
</dbReference>
<dbReference type="InterPro" id="IPR016102">
    <property type="entry name" value="Succinyl-CoA_synth-like"/>
</dbReference>
<dbReference type="CDD" id="cd04301">
    <property type="entry name" value="NAT_SF"/>
    <property type="match status" value="1"/>
</dbReference>
<dbReference type="InterPro" id="IPR016181">
    <property type="entry name" value="Acyl_CoA_acyltransferase"/>
</dbReference>
<keyword evidence="1" id="KW-0816">Tricarboxylic acid cycle</keyword>
<comment type="caution">
    <text evidence="9">The sequence shown here is derived from an EMBL/GenBank/DDBJ whole genome shotgun (WGS) entry which is preliminary data.</text>
</comment>
<evidence type="ECO:0000313" key="10">
    <source>
        <dbReference type="Proteomes" id="UP000613160"/>
    </source>
</evidence>
<keyword evidence="4 6" id="KW-0067">ATP-binding</keyword>
<dbReference type="SUPFAM" id="SSF56059">
    <property type="entry name" value="Glutathione synthetase ATP-binding domain-like"/>
    <property type="match status" value="1"/>
</dbReference>
<dbReference type="GO" id="GO:0046872">
    <property type="term" value="F:metal ion binding"/>
    <property type="evidence" value="ECO:0007669"/>
    <property type="project" value="InterPro"/>
</dbReference>
<dbReference type="AlphaFoldDB" id="A0A916YDX2"/>
<comment type="similarity">
    <text evidence="5">In the N-terminal section; belongs to the acetate CoA ligase alpha subunit family.</text>
</comment>
<dbReference type="PROSITE" id="PS50975">
    <property type="entry name" value="ATP_GRASP"/>
    <property type="match status" value="1"/>
</dbReference>
<keyword evidence="3 6" id="KW-0547">Nucleotide-binding</keyword>
<dbReference type="Proteomes" id="UP000613160">
    <property type="component" value="Unassembled WGS sequence"/>
</dbReference>
<dbReference type="Gene3D" id="3.40.50.720">
    <property type="entry name" value="NAD(P)-binding Rossmann-like Domain"/>
    <property type="match status" value="1"/>
</dbReference>
<evidence type="ECO:0000256" key="2">
    <source>
        <dbReference type="ARBA" id="ARBA00022598"/>
    </source>
</evidence>
<dbReference type="SUPFAM" id="SSF55729">
    <property type="entry name" value="Acyl-CoA N-acyltransferases (Nat)"/>
    <property type="match status" value="1"/>
</dbReference>
<dbReference type="GO" id="GO:0043758">
    <property type="term" value="F:acetate-CoA ligase (ADP-forming) activity"/>
    <property type="evidence" value="ECO:0007669"/>
    <property type="project" value="InterPro"/>
</dbReference>
<evidence type="ECO:0000256" key="5">
    <source>
        <dbReference type="ARBA" id="ARBA00060888"/>
    </source>
</evidence>
<dbReference type="Pfam" id="PF00583">
    <property type="entry name" value="Acetyltransf_1"/>
    <property type="match status" value="1"/>
</dbReference>
<dbReference type="GO" id="GO:0006099">
    <property type="term" value="P:tricarboxylic acid cycle"/>
    <property type="evidence" value="ECO:0007669"/>
    <property type="project" value="UniProtKB-KW"/>
</dbReference>
<protein>
    <submittedName>
        <fullName evidence="9">GCN5 family N-acetyltransferase</fullName>
    </submittedName>
</protein>
<evidence type="ECO:0000313" key="9">
    <source>
        <dbReference type="EMBL" id="GGD41370.1"/>
    </source>
</evidence>
<evidence type="ECO:0000256" key="1">
    <source>
        <dbReference type="ARBA" id="ARBA00022532"/>
    </source>
</evidence>
<dbReference type="InterPro" id="IPR011761">
    <property type="entry name" value="ATP-grasp"/>
</dbReference>
<dbReference type="InterPro" id="IPR000182">
    <property type="entry name" value="GNAT_dom"/>
</dbReference>
<proteinExistence type="inferred from homology"/>
<dbReference type="InterPro" id="IPR003781">
    <property type="entry name" value="CoA-bd"/>
</dbReference>
<dbReference type="Gene3D" id="3.40.630.30">
    <property type="match status" value="1"/>
</dbReference>
<dbReference type="RefSeq" id="WP_188855172.1">
    <property type="nucleotide sequence ID" value="NZ_BMJJ01000018.1"/>
</dbReference>
<accession>A0A916YDX2</accession>
<keyword evidence="2" id="KW-0436">Ligase</keyword>
<feature type="domain" description="N-acetyltransferase" evidence="8">
    <location>
        <begin position="734"/>
        <end position="898"/>
    </location>
</feature>
<evidence type="ECO:0000259" key="8">
    <source>
        <dbReference type="PROSITE" id="PS51186"/>
    </source>
</evidence>
<dbReference type="Pfam" id="PF19045">
    <property type="entry name" value="Ligase_CoA_2"/>
    <property type="match status" value="1"/>
</dbReference>
<dbReference type="SUPFAM" id="SSF52210">
    <property type="entry name" value="Succinyl-CoA synthetase domains"/>
    <property type="match status" value="2"/>
</dbReference>
<name>A0A916YDX2_9HYPH</name>
<dbReference type="SUPFAM" id="SSF51735">
    <property type="entry name" value="NAD(P)-binding Rossmann-fold domains"/>
    <property type="match status" value="1"/>
</dbReference>
<dbReference type="InterPro" id="IPR051538">
    <property type="entry name" value="Acyl-CoA_Synth/Transferase"/>
</dbReference>
<keyword evidence="10" id="KW-1185">Reference proteome</keyword>
<dbReference type="EMBL" id="BMJJ01000018">
    <property type="protein sequence ID" value="GGD41370.1"/>
    <property type="molecule type" value="Genomic_DNA"/>
</dbReference>
<reference evidence="9" key="1">
    <citation type="journal article" date="2014" name="Int. J. Syst. Evol. Microbiol.">
        <title>Complete genome sequence of Corynebacterium casei LMG S-19264T (=DSM 44701T), isolated from a smear-ripened cheese.</title>
        <authorList>
            <consortium name="US DOE Joint Genome Institute (JGI-PGF)"/>
            <person name="Walter F."/>
            <person name="Albersmeier A."/>
            <person name="Kalinowski J."/>
            <person name="Ruckert C."/>
        </authorList>
    </citation>
    <scope>NUCLEOTIDE SEQUENCE</scope>
    <source>
        <strain evidence="9">CGMCC 1.15493</strain>
    </source>
</reference>
<evidence type="ECO:0000256" key="3">
    <source>
        <dbReference type="ARBA" id="ARBA00022741"/>
    </source>
</evidence>
<gene>
    <name evidence="9" type="ORF">GCM10011335_50130</name>
</gene>
<organism evidence="9 10">
    <name type="scientific">Aureimonas glaciei</name>
    <dbReference type="NCBI Taxonomy" id="1776957"/>
    <lineage>
        <taxon>Bacteria</taxon>
        <taxon>Pseudomonadati</taxon>
        <taxon>Pseudomonadota</taxon>
        <taxon>Alphaproteobacteria</taxon>
        <taxon>Hyphomicrobiales</taxon>
        <taxon>Aurantimonadaceae</taxon>
        <taxon>Aureimonas</taxon>
    </lineage>
</organism>
<dbReference type="PANTHER" id="PTHR43334:SF1">
    <property type="entry name" value="3-HYDROXYPROPIONATE--COA LIGASE [ADP-FORMING]"/>
    <property type="match status" value="1"/>
</dbReference>
<dbReference type="PROSITE" id="PS51186">
    <property type="entry name" value="GNAT"/>
    <property type="match status" value="1"/>
</dbReference>
<dbReference type="PANTHER" id="PTHR43334">
    <property type="entry name" value="ACETATE--COA LIGASE [ADP-FORMING]"/>
    <property type="match status" value="1"/>
</dbReference>
<sequence length="899" mass="93851">MSTRNFDALFSPRSIVLIGASDRPHSVGQVVGQNLFSAGFAGRIMPVNPRRRVVGGQACFPSIDALPETPDLAVVVTPAVTVPGIIAELADKGCRAAVVISAGLDAPSGKTTLRQKMLDAARPSLLRIVGPNCLGLISTPAGINASFAHLTPAQGDIALVSQSGAIVTAVLDWADARGVGFSHVVSLGDMADADFGDLLDFLAADRATRSILLYVENVTFAKKFMSAARIAARAKPVVVVKSGRSAAGARAALSHTGALAGSDMVYDAAFRRAGLLRVATIEELFEAAATLATGMHIDGERLTILTNGGGAGVLAVDALEALGGRLAEMSAETRAALDAVLPAMWSRGNPVDIIGDAEGERYARALEILMADRGSDAILVLNCPTAVADGMAAGRAVAEAAMRRPHFPLLTNWLGGTAAGPVRAFFAAEKIPTFESPDDAVRAFTHLTQYRRNQELLLETPSAGVTIAPASLGAARAVLSAAAGEGRTVLSEEEAKQVLGLFGIPTVPTFLVATAQEAVARFEAIGAPAVLKVVSPEISHKSDAGGVRLNIASAAEMAEAVATMTATLARTAPNARIAGFTVQKMVVRPDAQELIAGIASDPTFGPVILFGRGGKATEVIGDRSIGLPPLNSVLARRMVEGTAVARLLAGFRDVPPVPMDALTDVLVRLSELAVLLPEIGELDTNPLLADTGGVLALDARIALRPAGAVAIGPAILPYPHALTREIVIRDGTAFRLRPIRPEDEGALADMVARCTPNDLRLRFMAAVKTLPHQAAARFSQIDYDREMAFVAVEPDSAFGTGPIHGVVRLIADPENEAAEFAVLVRSDMKGRGLGTQLMTAILDFARSRGLRRVFGEILRENTTMLDMTRELGFHADPSGTAGTVHVTIALDPARSPLPA</sequence>
<dbReference type="InterPro" id="IPR036291">
    <property type="entry name" value="NAD(P)-bd_dom_sf"/>
</dbReference>
<dbReference type="Pfam" id="PF13607">
    <property type="entry name" value="Succ_CoA_lig"/>
    <property type="match status" value="1"/>
</dbReference>
<dbReference type="Gene3D" id="3.30.1490.20">
    <property type="entry name" value="ATP-grasp fold, A domain"/>
    <property type="match status" value="1"/>
</dbReference>
<dbReference type="FunFam" id="3.30.1490.20:FF:000020">
    <property type="entry name" value="Protein lysine acetyltransferase"/>
    <property type="match status" value="1"/>
</dbReference>
<dbReference type="Pfam" id="PF13380">
    <property type="entry name" value="CoA_binding_2"/>
    <property type="match status" value="1"/>
</dbReference>